<keyword evidence="2" id="KW-1185">Reference proteome</keyword>
<protein>
    <submittedName>
        <fullName evidence="1">Helix-turn-helix domain-containing protein</fullName>
    </submittedName>
</protein>
<reference evidence="1" key="1">
    <citation type="submission" date="2024-03" db="EMBL/GenBank/DDBJ databases">
        <title>Complete genome sequence of Mycoplasma felifaucium Z921 isolated from the trachea of a cheetah.</title>
        <authorList>
            <person name="Spergser J."/>
        </authorList>
    </citation>
    <scope>NUCLEOTIDE SEQUENCE [LARGE SCALE GENOMIC DNA]</scope>
    <source>
        <strain evidence="1">Z921</strain>
    </source>
</reference>
<dbReference type="EMBL" id="CP148067">
    <property type="protein sequence ID" value="WXL28761.1"/>
    <property type="molecule type" value="Genomic_DNA"/>
</dbReference>
<dbReference type="Proteomes" id="UP001477443">
    <property type="component" value="Chromosome"/>
</dbReference>
<accession>A0ABZ2RVE9</accession>
<dbReference type="RefSeq" id="WP_338822306.1">
    <property type="nucleotide sequence ID" value="NZ_CP148067.1"/>
</dbReference>
<gene>
    <name evidence="1" type="ORF">WG617_01870</name>
</gene>
<organism evidence="1 2">
    <name type="scientific">Mycoplasmopsis felifaucium</name>
    <dbReference type="NCBI Taxonomy" id="35768"/>
    <lineage>
        <taxon>Bacteria</taxon>
        <taxon>Bacillati</taxon>
        <taxon>Mycoplasmatota</taxon>
        <taxon>Mycoplasmoidales</taxon>
        <taxon>Metamycoplasmataceae</taxon>
        <taxon>Mycoplasmopsis</taxon>
    </lineage>
</organism>
<evidence type="ECO:0000313" key="2">
    <source>
        <dbReference type="Proteomes" id="UP001477443"/>
    </source>
</evidence>
<proteinExistence type="predicted"/>
<name>A0ABZ2RVE9_9BACT</name>
<sequence>MNEFSINEVAELTGRTVKFIRREVASGALKSYKKGNKTSILEEDYNNWKISIDKKFNEFASYSDPIKNSKINKIKKKNDIVCWVDISSEMMAIDGWANNQHIRDFNFIDLFTGAVDFLVG</sequence>
<evidence type="ECO:0000313" key="1">
    <source>
        <dbReference type="EMBL" id="WXL28761.1"/>
    </source>
</evidence>